<evidence type="ECO:0000256" key="2">
    <source>
        <dbReference type="ARBA" id="ARBA00023043"/>
    </source>
</evidence>
<feature type="repeat" description="ANK" evidence="3">
    <location>
        <begin position="157"/>
        <end position="186"/>
    </location>
</feature>
<accession>L2FGP0</accession>
<dbReference type="Gene3D" id="1.25.40.20">
    <property type="entry name" value="Ankyrin repeat-containing domain"/>
    <property type="match status" value="2"/>
</dbReference>
<dbReference type="InterPro" id="IPR002110">
    <property type="entry name" value="Ankyrin_rpt"/>
</dbReference>
<keyword evidence="1" id="KW-0677">Repeat</keyword>
<dbReference type="Pfam" id="PF13637">
    <property type="entry name" value="Ank_4"/>
    <property type="match status" value="1"/>
</dbReference>
<sequence length="721" mass="80723">MRPPKPTSPFGIIPPEIVLAIAEDLPQFSVNSLCRASKRLHQIINPSLYKAAIKTPHFLSVAARDGKLDTLKVAASFGADLNRVYWVPAPSWSLLCWGDDDSDCSESDDPESSDSDNSGRRIGDDHIFDLFGFKPIHDDGEGSALPHDLDIGYCWATPLHLAAAEGHYDMVEWLLAQGVDLNVPGKLLCPCSSFSEVLVEGPCRSILSSGTWAPLHYAICRSHPKIALFLIDNGASMEVRYPRSKDIPRTHGIDELFGLGPCLSASEIRQSLGHLLIYHLGIHPDLDGEENDHEEDGPLSEQYLRRCLQYNMSAIHCAALSNEPEILRHLVDLGISVDTADGCGANILYHAVESRNLEMVRCALSLHASPSASACIVDKMHIKYRVEGVCQWVARFCHDSNPDYLDAVIFMLAEHGGDSVFWQQPDPWYEAVVDLDGEDNHAEVEDVEHESIRPKSMTISIIARHMINPFKDCAKRGWVSLLLRGAIATYQPTEDFNDLKKELVAFFWRIIDDCGCGAAALEMILQSYDSFDLTELMDGELPLKRVKMNYEGQLGTAALHMLLTDYKVRSHEQAEFEVAVRDKATWLLKHGADPVDKFHHPAKFAALPCFLARLNVCEPRDFLRGYSRHRITRAVDLKAVSRVADMMRILGEHGAWEIGDSETQHAVRTWDEIVRKVEHLNRNSAKVMTKVVLPSRVSVIWKAMIDLDVATQQAIVREMWK</sequence>
<dbReference type="InterPro" id="IPR050745">
    <property type="entry name" value="Multifunctional_regulatory"/>
</dbReference>
<dbReference type="InParanoid" id="L2FGP0"/>
<reference evidence="4" key="1">
    <citation type="submission" date="2012-08" db="EMBL/GenBank/DDBJ databases">
        <title>Genome analysis of Colletotrichum orbiculare and Colletotrichum fructicola.</title>
        <authorList>
            <person name="Gan P.H.P."/>
            <person name="Ikeda K."/>
            <person name="Irieda H."/>
            <person name="Narusaka M."/>
            <person name="O'Connell R.J."/>
            <person name="Narusaka Y."/>
            <person name="Takano Y."/>
            <person name="Kubo Y."/>
            <person name="Shirasu K."/>
        </authorList>
    </citation>
    <scope>NUCLEOTIDE SEQUENCE</scope>
    <source>
        <strain evidence="4">Nara gc5</strain>
    </source>
</reference>
<evidence type="ECO:0000313" key="6">
    <source>
        <dbReference type="Proteomes" id="UP000011096"/>
    </source>
</evidence>
<dbReference type="EMBL" id="ANPB02000008">
    <property type="protein sequence ID" value="KAF4477897.1"/>
    <property type="molecule type" value="Genomic_DNA"/>
</dbReference>
<dbReference type="PANTHER" id="PTHR24189:SF50">
    <property type="entry name" value="ANKYRIN REPEAT AND SOCS BOX PROTEIN 2"/>
    <property type="match status" value="1"/>
</dbReference>
<evidence type="ECO:0000313" key="4">
    <source>
        <dbReference type="EMBL" id="ELA25226.1"/>
    </source>
</evidence>
<dbReference type="STRING" id="1213859.L2FGP0"/>
<dbReference type="PROSITE" id="PS50297">
    <property type="entry name" value="ANK_REP_REGION"/>
    <property type="match status" value="1"/>
</dbReference>
<gene>
    <name evidence="4" type="ORF">CGGC5_13568</name>
    <name evidence="5" type="ORF">CGGC5_v013358</name>
</gene>
<dbReference type="SUPFAM" id="SSF48403">
    <property type="entry name" value="Ankyrin repeat"/>
    <property type="match status" value="1"/>
</dbReference>
<evidence type="ECO:0000256" key="1">
    <source>
        <dbReference type="ARBA" id="ARBA00022737"/>
    </source>
</evidence>
<reference evidence="5 6" key="3">
    <citation type="submission" date="2020-04" db="EMBL/GenBank/DDBJ databases">
        <title>Genome sequencing and assembly of multiple isolates from the Colletotrichum gloeosporioides species complex.</title>
        <authorList>
            <person name="Gan P."/>
            <person name="Shirasu K."/>
        </authorList>
    </citation>
    <scope>NUCLEOTIDE SEQUENCE [LARGE SCALE GENOMIC DNA]</scope>
    <source>
        <strain evidence="5 6">Nara gc5</strain>
    </source>
</reference>
<feature type="repeat" description="ANK" evidence="3">
    <location>
        <begin position="310"/>
        <end position="342"/>
    </location>
</feature>
<dbReference type="OrthoDB" id="4844860at2759"/>
<dbReference type="Proteomes" id="UP000011096">
    <property type="component" value="Unassembled WGS sequence"/>
</dbReference>
<protein>
    <submittedName>
        <fullName evidence="4">Ankyrin repeat domain protein</fullName>
    </submittedName>
</protein>
<dbReference type="Pfam" id="PF00023">
    <property type="entry name" value="Ank"/>
    <property type="match status" value="2"/>
</dbReference>
<name>L2FGP0_COLFN</name>
<dbReference type="HOGENOM" id="CLU_409930_0_0_1"/>
<dbReference type="PROSITE" id="PS50088">
    <property type="entry name" value="ANK_REPEAT"/>
    <property type="match status" value="3"/>
</dbReference>
<feature type="repeat" description="ANK" evidence="3">
    <location>
        <begin position="210"/>
        <end position="242"/>
    </location>
</feature>
<proteinExistence type="predicted"/>
<dbReference type="EMBL" id="KB021173">
    <property type="protein sequence ID" value="ELA25226.1"/>
    <property type="molecule type" value="Genomic_DNA"/>
</dbReference>
<keyword evidence="2 3" id="KW-0040">ANK repeat</keyword>
<dbReference type="SMART" id="SM00248">
    <property type="entry name" value="ANK"/>
    <property type="match status" value="5"/>
</dbReference>
<dbReference type="AlphaFoldDB" id="L2FGP0"/>
<keyword evidence="6" id="KW-1185">Reference proteome</keyword>
<organism evidence="4">
    <name type="scientific">Colletotrichum fructicola (strain Nara gc5)</name>
    <name type="common">Anthracnose fungus</name>
    <name type="synonym">Colletotrichum gloeosporioides (strain Nara gc5)</name>
    <dbReference type="NCBI Taxonomy" id="1213859"/>
    <lineage>
        <taxon>Eukaryota</taxon>
        <taxon>Fungi</taxon>
        <taxon>Dikarya</taxon>
        <taxon>Ascomycota</taxon>
        <taxon>Pezizomycotina</taxon>
        <taxon>Sordariomycetes</taxon>
        <taxon>Hypocreomycetidae</taxon>
        <taxon>Glomerellales</taxon>
        <taxon>Glomerellaceae</taxon>
        <taxon>Colletotrichum</taxon>
        <taxon>Colletotrichum gloeosporioides species complex</taxon>
    </lineage>
</organism>
<dbReference type="PANTHER" id="PTHR24189">
    <property type="entry name" value="MYOTROPHIN"/>
    <property type="match status" value="1"/>
</dbReference>
<reference evidence="5 6" key="2">
    <citation type="submission" date="2012-08" db="EMBL/GenBank/DDBJ databases">
        <authorList>
            <person name="Gan P.H.P."/>
            <person name="Ikeda K."/>
            <person name="Irieda H."/>
            <person name="Narusaka M."/>
            <person name="O'Connell R.J."/>
            <person name="Narusaka Y."/>
            <person name="Takano Y."/>
            <person name="Kubo Y."/>
            <person name="Shirasu K."/>
        </authorList>
    </citation>
    <scope>NUCLEOTIDE SEQUENCE [LARGE SCALE GENOMIC DNA]</scope>
    <source>
        <strain evidence="5 6">Nara gc5</strain>
    </source>
</reference>
<evidence type="ECO:0000256" key="3">
    <source>
        <dbReference type="PROSITE-ProRule" id="PRU00023"/>
    </source>
</evidence>
<evidence type="ECO:0000313" key="5">
    <source>
        <dbReference type="EMBL" id="KAF4477897.1"/>
    </source>
</evidence>
<dbReference type="InterPro" id="IPR036770">
    <property type="entry name" value="Ankyrin_rpt-contain_sf"/>
</dbReference>